<accession>A0A7S2BKI8</accession>
<dbReference type="AlphaFoldDB" id="A0A7S2BKI8"/>
<gene>
    <name evidence="2" type="ORF">DSPE1174_LOCUS8192</name>
</gene>
<sequence>MLTHMVVIGAMIVRVPPRSLVQMLSSSTGPATRPDRLPTWRPTLDDVERISWGKPAKKKGTGSRGVPHRLNDDERKSYDIARRKGFLEVAGSGWRKERRGTPLLNTYRLWCDASAVPAIFVQKSAGGDEDGVSVDLSPLRMTKMPPGPAFQRVAEECIAAIAEDGVFETAALSALVGPTPPRVGGDDACDDALSVNGLIPSIDEPPIPVVSGHGGEEDDNEEMSPFMTEPIFRLPEVTIVWVRSRSESKKLAKRLAAYFGLKLETGGKGPGKGRTKARGAPSVRPGKSRRHGGYGIG</sequence>
<feature type="region of interest" description="Disordered" evidence="1">
    <location>
        <begin position="51"/>
        <end position="71"/>
    </location>
</feature>
<dbReference type="EMBL" id="HBGS01015682">
    <property type="protein sequence ID" value="CAD9399253.1"/>
    <property type="molecule type" value="Transcribed_RNA"/>
</dbReference>
<protein>
    <submittedName>
        <fullName evidence="2">Uncharacterized protein</fullName>
    </submittedName>
</protein>
<proteinExistence type="predicted"/>
<evidence type="ECO:0000313" key="2">
    <source>
        <dbReference type="EMBL" id="CAD9399253.1"/>
    </source>
</evidence>
<feature type="compositionally biased region" description="Basic residues" evidence="1">
    <location>
        <begin position="286"/>
        <end position="297"/>
    </location>
</feature>
<organism evidence="2">
    <name type="scientific">Octactis speculum</name>
    <dbReference type="NCBI Taxonomy" id="3111310"/>
    <lineage>
        <taxon>Eukaryota</taxon>
        <taxon>Sar</taxon>
        <taxon>Stramenopiles</taxon>
        <taxon>Ochrophyta</taxon>
        <taxon>Dictyochophyceae</taxon>
        <taxon>Dictyochales</taxon>
        <taxon>Dictyochaceae</taxon>
        <taxon>Octactis</taxon>
    </lineage>
</organism>
<reference evidence="2" key="1">
    <citation type="submission" date="2021-01" db="EMBL/GenBank/DDBJ databases">
        <authorList>
            <person name="Corre E."/>
            <person name="Pelletier E."/>
            <person name="Niang G."/>
            <person name="Scheremetjew M."/>
            <person name="Finn R."/>
            <person name="Kale V."/>
            <person name="Holt S."/>
            <person name="Cochrane G."/>
            <person name="Meng A."/>
            <person name="Brown T."/>
            <person name="Cohen L."/>
        </authorList>
    </citation>
    <scope>NUCLEOTIDE SEQUENCE</scope>
    <source>
        <strain evidence="2">CCMP1381</strain>
    </source>
</reference>
<feature type="region of interest" description="Disordered" evidence="1">
    <location>
        <begin position="266"/>
        <end position="297"/>
    </location>
</feature>
<name>A0A7S2BKI8_9STRA</name>
<evidence type="ECO:0000256" key="1">
    <source>
        <dbReference type="SAM" id="MobiDB-lite"/>
    </source>
</evidence>